<organism evidence="3 4">
    <name type="scientific">Salicibibacter cibi</name>
    <dbReference type="NCBI Taxonomy" id="2743001"/>
    <lineage>
        <taxon>Bacteria</taxon>
        <taxon>Bacillati</taxon>
        <taxon>Bacillota</taxon>
        <taxon>Bacilli</taxon>
        <taxon>Bacillales</taxon>
        <taxon>Bacillaceae</taxon>
        <taxon>Salicibibacter</taxon>
    </lineage>
</organism>
<accession>A0A7T6ZCA7</accession>
<evidence type="ECO:0000259" key="2">
    <source>
        <dbReference type="Pfam" id="PF10400"/>
    </source>
</evidence>
<dbReference type="KEGG" id="scib:HUG20_13645"/>
<evidence type="ECO:0000259" key="1">
    <source>
        <dbReference type="Pfam" id="PF03551"/>
    </source>
</evidence>
<dbReference type="AlphaFoldDB" id="A0A7T6ZCA7"/>
<dbReference type="Pfam" id="PF10400">
    <property type="entry name" value="Vir_act_alpha_C"/>
    <property type="match status" value="1"/>
</dbReference>
<keyword evidence="4" id="KW-1185">Reference proteome</keyword>
<evidence type="ECO:0000313" key="4">
    <source>
        <dbReference type="Proteomes" id="UP000595349"/>
    </source>
</evidence>
<dbReference type="Gene3D" id="6.10.140.190">
    <property type="match status" value="1"/>
</dbReference>
<feature type="domain" description="Transcription regulator PadR N-terminal" evidence="1">
    <location>
        <begin position="9"/>
        <end position="82"/>
    </location>
</feature>
<proteinExistence type="predicted"/>
<reference evidence="3 4" key="1">
    <citation type="submission" date="2020-06" db="EMBL/GenBank/DDBJ databases">
        <title>Genomic analysis of Salicibibacter sp. NKC21-4.</title>
        <authorList>
            <person name="Oh Y.J."/>
        </authorList>
    </citation>
    <scope>NUCLEOTIDE SEQUENCE [LARGE SCALE GENOMIC DNA]</scope>
    <source>
        <strain evidence="3 4">NKC21-4</strain>
    </source>
</reference>
<dbReference type="InterPro" id="IPR036388">
    <property type="entry name" value="WH-like_DNA-bd_sf"/>
</dbReference>
<dbReference type="Proteomes" id="UP000595349">
    <property type="component" value="Chromosome"/>
</dbReference>
<dbReference type="InterPro" id="IPR036390">
    <property type="entry name" value="WH_DNA-bd_sf"/>
</dbReference>
<dbReference type="Gene3D" id="1.10.10.10">
    <property type="entry name" value="Winged helix-like DNA-binding domain superfamily/Winged helix DNA-binding domain"/>
    <property type="match status" value="1"/>
</dbReference>
<sequence length="182" mass="21303">MKTEPKYIILGILTTDCRTGYEIKKLMDQSFSHFWKLSYGQIYPTLKKIVQEGLAKAHDIQQEGTPNRKEYHLTELGREELNKWLRAPVEELATQRNELLAKLFFARHLPTSVTIQHLQHYEERLKAQREVYQNIKTGLYAYESEKADVDYWVFTLNYGIKTTSAAIDWCVDTIECLERGGL</sequence>
<dbReference type="PANTHER" id="PTHR43252:SF6">
    <property type="entry name" value="NEGATIVE TRANSCRIPTION REGULATOR PADR"/>
    <property type="match status" value="1"/>
</dbReference>
<name>A0A7T6ZCA7_9BACI</name>
<protein>
    <submittedName>
        <fullName evidence="3">PadR family transcriptional regulator</fullName>
    </submittedName>
</protein>
<dbReference type="RefSeq" id="WP_200085199.1">
    <property type="nucleotide sequence ID" value="NZ_CP054706.1"/>
</dbReference>
<dbReference type="PANTHER" id="PTHR43252">
    <property type="entry name" value="TRANSCRIPTIONAL REGULATOR YQJI"/>
    <property type="match status" value="1"/>
</dbReference>
<dbReference type="EMBL" id="CP054706">
    <property type="protein sequence ID" value="QQK80833.1"/>
    <property type="molecule type" value="Genomic_DNA"/>
</dbReference>
<evidence type="ECO:0000313" key="3">
    <source>
        <dbReference type="EMBL" id="QQK80833.1"/>
    </source>
</evidence>
<gene>
    <name evidence="3" type="ORF">HUG20_13645</name>
</gene>
<dbReference type="SUPFAM" id="SSF46785">
    <property type="entry name" value="Winged helix' DNA-binding domain"/>
    <property type="match status" value="1"/>
</dbReference>
<dbReference type="InterPro" id="IPR005149">
    <property type="entry name" value="Tscrpt_reg_PadR_N"/>
</dbReference>
<feature type="domain" description="Transcription regulator PadR C-terminal" evidence="2">
    <location>
        <begin position="96"/>
        <end position="177"/>
    </location>
</feature>
<dbReference type="Pfam" id="PF03551">
    <property type="entry name" value="PadR"/>
    <property type="match status" value="1"/>
</dbReference>
<dbReference type="InterPro" id="IPR018309">
    <property type="entry name" value="Tscrpt_reg_PadR_C"/>
</dbReference>